<dbReference type="SUPFAM" id="SSF69255">
    <property type="entry name" value="gp5 N-terminal domain-like"/>
    <property type="match status" value="1"/>
</dbReference>
<dbReference type="AlphaFoldDB" id="A0A4U3ET66"/>
<dbReference type="EMBL" id="JACYNN010000034">
    <property type="protein sequence ID" value="MBD8109116.1"/>
    <property type="molecule type" value="Genomic_DNA"/>
</dbReference>
<dbReference type="Gene3D" id="2.30.110.50">
    <property type="match status" value="1"/>
</dbReference>
<keyword evidence="5" id="KW-1185">Reference proteome</keyword>
<dbReference type="RefSeq" id="WP_137270122.1">
    <property type="nucleotide sequence ID" value="NZ_JACYNM010000035.1"/>
</dbReference>
<evidence type="ECO:0000259" key="1">
    <source>
        <dbReference type="Pfam" id="PF04717"/>
    </source>
</evidence>
<evidence type="ECO:0000313" key="4">
    <source>
        <dbReference type="Proteomes" id="UP000306393"/>
    </source>
</evidence>
<reference evidence="3 4" key="1">
    <citation type="journal article" date="2019" name="Sci. Rep.">
        <title>Differences in resource use lead to coexistence of seed-transmitted microbial populations.</title>
        <authorList>
            <person name="Torres-Cortes G."/>
            <person name="Garcia B.J."/>
            <person name="Compant S."/>
            <person name="Rezki S."/>
            <person name="Jones P."/>
            <person name="Preveaux A."/>
            <person name="Briand M."/>
            <person name="Roulet A."/>
            <person name="Bouchez O."/>
            <person name="Jacobson D."/>
            <person name="Barret M."/>
        </authorList>
    </citation>
    <scope>NUCLEOTIDE SEQUENCE [LARGE SCALE GENOMIC DNA]</scope>
    <source>
        <strain evidence="3 4">CFBP13511</strain>
    </source>
</reference>
<proteinExistence type="predicted"/>
<dbReference type="InterPro" id="IPR037026">
    <property type="entry name" value="Vgr_OB-fold_dom_sf"/>
</dbReference>
<evidence type="ECO:0000313" key="3">
    <source>
        <dbReference type="EMBL" id="TKJ83635.1"/>
    </source>
</evidence>
<accession>A0A4U3ET66</accession>
<dbReference type="Gene3D" id="3.55.50.10">
    <property type="entry name" value="Baseplate protein-like domains"/>
    <property type="match status" value="1"/>
</dbReference>
<reference evidence="2 5" key="2">
    <citation type="journal article" date="2020" name="FEMS Microbiol. Ecol.">
        <title>Temporal dynamics of bacterial communities during seed development and maturation.</title>
        <authorList>
            <person name="Chesneau G."/>
            <person name="Torres-Cortes G."/>
            <person name="Briand M."/>
            <person name="Darrasse A."/>
            <person name="Preveaux A."/>
            <person name="Marais C."/>
            <person name="Jacques M.A."/>
            <person name="Shade A."/>
            <person name="Barret M."/>
        </authorList>
    </citation>
    <scope>NUCLEOTIDE SEQUENCE [LARGE SCALE GENOMIC DNA]</scope>
    <source>
        <strain evidence="2 5">CFBP13732</strain>
    </source>
</reference>
<comment type="caution">
    <text evidence="3">The sequence shown here is derived from an EMBL/GenBank/DDBJ whole genome shotgun (WGS) entry which is preliminary data.</text>
</comment>
<sequence>MKDIALKIAGTTCSLAVSQLRILQQINAVPVAHVELQVPVDNNDASDVQSQGLAGQIAVGSSVEITLDKVVLFSGYLVRKSVLMRGKQWTLRLDVRHLLQKLTFYPCSRIFRQQDDSTMMHALLQDAGVKMNRKTTAQLSTRHDQMVQFRVSNWQFILSRLFATNCWLIPDVTSNGVTIAPLAQPAVASNKIERYADGSGYTLYDVELTFDNRFTPDTLSLQGWDIAQQQLTTAQKSGTQSFQPWKASATAVASSGKQQDYQLAFSCLPDTMLSTLSQSWINHQQMTAVQGRLLLEGTRDFQPGESITLSQFGAGLDGSAVLTGVNQQFNLAEGWRTELLLGMSGTLPEPVPSIQSLQIATVADFTADPQDLDRIPISLPALNLPGEYIFARLGKPWASKASGFCFYPETGDEVVVGFIENDPRYPVILDSLHNPKNTAPFSPDRKNNLKGLVVSKDDYTGQLMMNTEEKTVTLSAGKASFSLTADKSMQLNTPETMTFSASAVSYQVSDTLSLSADSQMVLTSSSINMKQK</sequence>
<dbReference type="Proteomes" id="UP000661012">
    <property type="component" value="Unassembled WGS sequence"/>
</dbReference>
<gene>
    <name evidence="3" type="ORF">EpCFBP13511_22470</name>
    <name evidence="2" type="ORF">IFT93_22395</name>
</gene>
<dbReference type="InterPro" id="IPR006531">
    <property type="entry name" value="Gp5/Vgr_OB"/>
</dbReference>
<feature type="domain" description="Gp5/Type VI secretion system Vgr protein OB-fold" evidence="1">
    <location>
        <begin position="359"/>
        <end position="433"/>
    </location>
</feature>
<evidence type="ECO:0000313" key="5">
    <source>
        <dbReference type="Proteomes" id="UP000661012"/>
    </source>
</evidence>
<dbReference type="OrthoDB" id="9762420at2"/>
<dbReference type="EMBL" id="QGAC01000035">
    <property type="protein sequence ID" value="TKJ83635.1"/>
    <property type="molecule type" value="Genomic_DNA"/>
</dbReference>
<dbReference type="Proteomes" id="UP000306393">
    <property type="component" value="Unassembled WGS sequence"/>
</dbReference>
<dbReference type="SUPFAM" id="SSF69279">
    <property type="entry name" value="Phage tail proteins"/>
    <property type="match status" value="1"/>
</dbReference>
<dbReference type="Gene3D" id="2.40.50.230">
    <property type="entry name" value="Gp5 N-terminal domain"/>
    <property type="match status" value="1"/>
</dbReference>
<name>A0A4U3ET66_9GAMM</name>
<evidence type="ECO:0000313" key="2">
    <source>
        <dbReference type="EMBL" id="MBD8109116.1"/>
    </source>
</evidence>
<protein>
    <recommendedName>
        <fullName evidence="1">Gp5/Type VI secretion system Vgr protein OB-fold domain-containing protein</fullName>
    </recommendedName>
</protein>
<dbReference type="Pfam" id="PF04717">
    <property type="entry name" value="Phage_base_V"/>
    <property type="match status" value="1"/>
</dbReference>
<dbReference type="Gene3D" id="4.10.220.110">
    <property type="match status" value="1"/>
</dbReference>
<organism evidence="3 4">
    <name type="scientific">Erwinia persicina</name>
    <dbReference type="NCBI Taxonomy" id="55211"/>
    <lineage>
        <taxon>Bacteria</taxon>
        <taxon>Pseudomonadati</taxon>
        <taxon>Pseudomonadota</taxon>
        <taxon>Gammaproteobacteria</taxon>
        <taxon>Enterobacterales</taxon>
        <taxon>Erwiniaceae</taxon>
        <taxon>Erwinia</taxon>
    </lineage>
</organism>